<evidence type="ECO:0000256" key="4">
    <source>
        <dbReference type="ARBA" id="ARBA00022741"/>
    </source>
</evidence>
<evidence type="ECO:0000259" key="12">
    <source>
        <dbReference type="PROSITE" id="PS50011"/>
    </source>
</evidence>
<feature type="binding site" evidence="9">
    <location>
        <position position="520"/>
    </location>
    <ligand>
        <name>ATP</name>
        <dbReference type="ChEBI" id="CHEBI:30616"/>
    </ligand>
</feature>
<dbReference type="PROSITE" id="PS50011">
    <property type="entry name" value="PROTEIN_KINASE_DOM"/>
    <property type="match status" value="1"/>
</dbReference>
<feature type="domain" description="Protein kinase" evidence="12">
    <location>
        <begin position="489"/>
        <end position="750"/>
    </location>
</feature>
<organism evidence="13 15">
    <name type="scientific">Mastigocoleus testarum BC008</name>
    <dbReference type="NCBI Taxonomy" id="371196"/>
    <lineage>
        <taxon>Bacteria</taxon>
        <taxon>Bacillati</taxon>
        <taxon>Cyanobacteriota</taxon>
        <taxon>Cyanophyceae</taxon>
        <taxon>Nostocales</taxon>
        <taxon>Hapalosiphonaceae</taxon>
        <taxon>Mastigocoleus</taxon>
    </lineage>
</organism>
<comment type="catalytic activity">
    <reaction evidence="8">
        <text>L-seryl-[protein] + ATP = O-phospho-L-seryl-[protein] + ADP + H(+)</text>
        <dbReference type="Rhea" id="RHEA:17989"/>
        <dbReference type="Rhea" id="RHEA-COMP:9863"/>
        <dbReference type="Rhea" id="RHEA-COMP:11604"/>
        <dbReference type="ChEBI" id="CHEBI:15378"/>
        <dbReference type="ChEBI" id="CHEBI:29999"/>
        <dbReference type="ChEBI" id="CHEBI:30616"/>
        <dbReference type="ChEBI" id="CHEBI:83421"/>
        <dbReference type="ChEBI" id="CHEBI:456216"/>
        <dbReference type="EC" id="2.7.11.1"/>
    </reaction>
</comment>
<dbReference type="SMART" id="SM01080">
    <property type="entry name" value="CHASE2"/>
    <property type="match status" value="1"/>
</dbReference>
<evidence type="ECO:0000256" key="2">
    <source>
        <dbReference type="ARBA" id="ARBA00022527"/>
    </source>
</evidence>
<dbReference type="Gene3D" id="1.10.510.10">
    <property type="entry name" value="Transferase(Phosphotransferase) domain 1"/>
    <property type="match status" value="1"/>
</dbReference>
<feature type="transmembrane region" description="Helical" evidence="11">
    <location>
        <begin position="352"/>
        <end position="374"/>
    </location>
</feature>
<gene>
    <name evidence="13" type="ORF">BC008_14605</name>
    <name evidence="14" type="ORF">BC008_15070</name>
</gene>
<proteinExistence type="predicted"/>
<keyword evidence="3" id="KW-0808">Transferase</keyword>
<evidence type="ECO:0000256" key="9">
    <source>
        <dbReference type="PROSITE-ProRule" id="PRU10141"/>
    </source>
</evidence>
<keyword evidence="5 13" id="KW-0418">Kinase</keyword>
<evidence type="ECO:0000313" key="15">
    <source>
        <dbReference type="Proteomes" id="UP000053372"/>
    </source>
</evidence>
<dbReference type="PROSITE" id="PS00107">
    <property type="entry name" value="PROTEIN_KINASE_ATP"/>
    <property type="match status" value="1"/>
</dbReference>
<evidence type="ECO:0000256" key="5">
    <source>
        <dbReference type="ARBA" id="ARBA00022777"/>
    </source>
</evidence>
<dbReference type="Pfam" id="PF00069">
    <property type="entry name" value="Pkinase"/>
    <property type="match status" value="1"/>
</dbReference>
<dbReference type="EC" id="2.7.11.1" evidence="1"/>
<feature type="transmembrane region" description="Helical" evidence="11">
    <location>
        <begin position="329"/>
        <end position="346"/>
    </location>
</feature>
<evidence type="ECO:0000256" key="6">
    <source>
        <dbReference type="ARBA" id="ARBA00022840"/>
    </source>
</evidence>
<dbReference type="SMART" id="SM00220">
    <property type="entry name" value="S_TKc"/>
    <property type="match status" value="1"/>
</dbReference>
<dbReference type="InterPro" id="IPR011009">
    <property type="entry name" value="Kinase-like_dom_sf"/>
</dbReference>
<evidence type="ECO:0000256" key="3">
    <source>
        <dbReference type="ARBA" id="ARBA00022679"/>
    </source>
</evidence>
<dbReference type="PANTHER" id="PTHR24363:SF0">
    <property type="entry name" value="SERINE_THREONINE KINASE LIKE DOMAIN CONTAINING 1"/>
    <property type="match status" value="1"/>
</dbReference>
<comment type="caution">
    <text evidence="13">The sequence shown here is derived from an EMBL/GenBank/DDBJ whole genome shotgun (WGS) entry which is preliminary data.</text>
</comment>
<keyword evidence="15" id="KW-1185">Reference proteome</keyword>
<feature type="region of interest" description="Disordered" evidence="10">
    <location>
        <begin position="439"/>
        <end position="465"/>
    </location>
</feature>
<feature type="transmembrane region" description="Helical" evidence="11">
    <location>
        <begin position="16"/>
        <end position="34"/>
    </location>
</feature>
<evidence type="ECO:0000256" key="7">
    <source>
        <dbReference type="ARBA" id="ARBA00047899"/>
    </source>
</evidence>
<accession>A0A0V7ZH05</accession>
<dbReference type="InterPro" id="IPR007890">
    <property type="entry name" value="CHASE2"/>
</dbReference>
<dbReference type="AlphaFoldDB" id="A0A0V7ZH05"/>
<keyword evidence="11" id="KW-0472">Membrane</keyword>
<keyword evidence="11" id="KW-1133">Transmembrane helix</keyword>
<dbReference type="GO" id="GO:0005524">
    <property type="term" value="F:ATP binding"/>
    <property type="evidence" value="ECO:0007669"/>
    <property type="project" value="UniProtKB-UniRule"/>
</dbReference>
<evidence type="ECO:0000313" key="14">
    <source>
        <dbReference type="EMBL" id="KST63804.1"/>
    </source>
</evidence>
<evidence type="ECO:0000313" key="13">
    <source>
        <dbReference type="EMBL" id="KST63703.1"/>
    </source>
</evidence>
<evidence type="ECO:0000256" key="8">
    <source>
        <dbReference type="ARBA" id="ARBA00048679"/>
    </source>
</evidence>
<name>A0A0V7ZH05_9CYAN</name>
<keyword evidence="6 9" id="KW-0067">ATP-binding</keyword>
<evidence type="ECO:0000256" key="10">
    <source>
        <dbReference type="SAM" id="MobiDB-lite"/>
    </source>
</evidence>
<comment type="catalytic activity">
    <reaction evidence="7">
        <text>L-threonyl-[protein] + ATP = O-phospho-L-threonyl-[protein] + ADP + H(+)</text>
        <dbReference type="Rhea" id="RHEA:46608"/>
        <dbReference type="Rhea" id="RHEA-COMP:11060"/>
        <dbReference type="Rhea" id="RHEA-COMP:11605"/>
        <dbReference type="ChEBI" id="CHEBI:15378"/>
        <dbReference type="ChEBI" id="CHEBI:30013"/>
        <dbReference type="ChEBI" id="CHEBI:30616"/>
        <dbReference type="ChEBI" id="CHEBI:61977"/>
        <dbReference type="ChEBI" id="CHEBI:456216"/>
        <dbReference type="EC" id="2.7.11.1"/>
    </reaction>
</comment>
<dbReference type="CDD" id="cd14014">
    <property type="entry name" value="STKc_PknB_like"/>
    <property type="match status" value="1"/>
</dbReference>
<dbReference type="InterPro" id="IPR017441">
    <property type="entry name" value="Protein_kinase_ATP_BS"/>
</dbReference>
<dbReference type="Gene3D" id="3.30.200.20">
    <property type="entry name" value="Phosphorylase Kinase, domain 1"/>
    <property type="match status" value="1"/>
</dbReference>
<dbReference type="GO" id="GO:0004674">
    <property type="term" value="F:protein serine/threonine kinase activity"/>
    <property type="evidence" value="ECO:0007669"/>
    <property type="project" value="UniProtKB-KW"/>
</dbReference>
<evidence type="ECO:0000256" key="11">
    <source>
        <dbReference type="SAM" id="Phobius"/>
    </source>
</evidence>
<keyword evidence="11" id="KW-0812">Transmembrane</keyword>
<reference evidence="13 15" key="1">
    <citation type="journal article" date="2015" name="Genome Announc.">
        <title>Draft Genome of the Euendolithic (true boring) Cyanobacterium Mastigocoleus testarum strain BC008.</title>
        <authorList>
            <person name="Guida B.S."/>
            <person name="Garcia-Pichel F."/>
        </authorList>
    </citation>
    <scope>NUCLEOTIDE SEQUENCE [LARGE SCALE GENOMIC DNA]</scope>
    <source>
        <strain evidence="13 15">BC008</strain>
    </source>
</reference>
<sequence length="751" mass="85272">MTSIKSLDRNRNAIEYLGLLTIGSAGVAALILGIREIRWLEDWELNTYDQMLRIRPSEPVDKRLLIVGIDGKDRQNYSNPLSDDLINKLLEKIQSHKPRIIGLNILRPQQKNLASGQNIENLITACTHRTKTKEEIPPPPNFPEVNIGFNDLLPDADRTIRRSLLTSKIDLSETSENQCKAEYSFATLLAIDYLKEEGIDYEVEPFQVGEILLPGLTVNSGGYKNLDSRGHQILLNYRHLDRRLDKFVQTVSLSDILENGVKPSIIQDRLVIIGITDRNQDNSVYTPYTNSEEPQYSTASVYIHAQIASQLISTALDHRPLIGYLPEQLEVIWIWLWAAMGAFFGWRLRNPIILSVCGSIVFAALVGICYLAFLQAIWIPIIPPALALVISSAGMMTYINYQVQQQTKLIILQVAKQKEAIEQLDLLLKENSAVQDIAQQEDKSKQPKISKQQEKSGQEDELLDKPHSQISPAYSRSFSSPPSLLSQRYEIKRILGQGGFGCTYLAKDTQRPGNPTCVVKQLMPARRDTRFLQVARRLFDAEAEILETVGKHPQIPELLAYFEENQEFYLVEEYIRGQSLETELSTSNRMWNEISVIEMLIEILEILNFIHKHRVIHRDIKPSNIIRNKLDRRLVLIDFGAVKKMQPLDAEQTELATVAIGTRGYTPPEQFAGHPRLASDIYAVGMIGIQALTGIFPQELTLDRDTGNIFWRQNVQVSDELAMILDKMICYHFSERYQSAAEVLKDLKSIA</sequence>
<feature type="compositionally biased region" description="Basic and acidic residues" evidence="10">
    <location>
        <begin position="440"/>
        <end position="465"/>
    </location>
</feature>
<keyword evidence="4 9" id="KW-0547">Nucleotide-binding</keyword>
<dbReference type="EMBL" id="LMTZ01000132">
    <property type="protein sequence ID" value="KST63804.1"/>
    <property type="molecule type" value="Genomic_DNA"/>
</dbReference>
<dbReference type="InterPro" id="IPR000719">
    <property type="entry name" value="Prot_kinase_dom"/>
</dbReference>
<dbReference type="EMBL" id="LMTZ01000134">
    <property type="protein sequence ID" value="KST63703.1"/>
    <property type="molecule type" value="Genomic_DNA"/>
</dbReference>
<keyword evidence="2 13" id="KW-0723">Serine/threonine-protein kinase</keyword>
<dbReference type="Pfam" id="PF05226">
    <property type="entry name" value="CHASE2"/>
    <property type="match status" value="1"/>
</dbReference>
<evidence type="ECO:0000256" key="1">
    <source>
        <dbReference type="ARBA" id="ARBA00012513"/>
    </source>
</evidence>
<dbReference type="SUPFAM" id="SSF56112">
    <property type="entry name" value="Protein kinase-like (PK-like)"/>
    <property type="match status" value="1"/>
</dbReference>
<dbReference type="Proteomes" id="UP000053372">
    <property type="component" value="Unassembled WGS sequence"/>
</dbReference>
<dbReference type="PANTHER" id="PTHR24363">
    <property type="entry name" value="SERINE/THREONINE PROTEIN KINASE"/>
    <property type="match status" value="1"/>
</dbReference>
<protein>
    <recommendedName>
        <fullName evidence="1">non-specific serine/threonine protein kinase</fullName>
        <ecNumber evidence="1">2.7.11.1</ecNumber>
    </recommendedName>
</protein>